<keyword evidence="2" id="KW-1185">Reference proteome</keyword>
<comment type="caution">
    <text evidence="1">The sequence shown here is derived from an EMBL/GenBank/DDBJ whole genome shotgun (WGS) entry which is preliminary data.</text>
</comment>
<evidence type="ECO:0000313" key="2">
    <source>
        <dbReference type="Proteomes" id="UP001597083"/>
    </source>
</evidence>
<organism evidence="1 2">
    <name type="scientific">Actinomadura adrarensis</name>
    <dbReference type="NCBI Taxonomy" id="1819600"/>
    <lineage>
        <taxon>Bacteria</taxon>
        <taxon>Bacillati</taxon>
        <taxon>Actinomycetota</taxon>
        <taxon>Actinomycetes</taxon>
        <taxon>Streptosporangiales</taxon>
        <taxon>Thermomonosporaceae</taxon>
        <taxon>Actinomadura</taxon>
    </lineage>
</organism>
<evidence type="ECO:0000313" key="1">
    <source>
        <dbReference type="EMBL" id="MFD0856401.1"/>
    </source>
</evidence>
<proteinExistence type="predicted"/>
<protein>
    <submittedName>
        <fullName evidence="1">Uncharacterized protein</fullName>
    </submittedName>
</protein>
<dbReference type="EMBL" id="JBHTIR010004100">
    <property type="protein sequence ID" value="MFD0856401.1"/>
    <property type="molecule type" value="Genomic_DNA"/>
</dbReference>
<accession>A0ABW3CPD8</accession>
<name>A0ABW3CPD8_9ACTN</name>
<dbReference type="Proteomes" id="UP001597083">
    <property type="component" value="Unassembled WGS sequence"/>
</dbReference>
<reference evidence="2" key="1">
    <citation type="journal article" date="2019" name="Int. J. Syst. Evol. Microbiol.">
        <title>The Global Catalogue of Microorganisms (GCM) 10K type strain sequencing project: providing services to taxonomists for standard genome sequencing and annotation.</title>
        <authorList>
            <consortium name="The Broad Institute Genomics Platform"/>
            <consortium name="The Broad Institute Genome Sequencing Center for Infectious Disease"/>
            <person name="Wu L."/>
            <person name="Ma J."/>
        </authorList>
    </citation>
    <scope>NUCLEOTIDE SEQUENCE [LARGE SCALE GENOMIC DNA]</scope>
    <source>
        <strain evidence="2">JCM 31696</strain>
    </source>
</reference>
<sequence>MFYFLGRPGLPVVHDFGFARSPDAPQITFQDPENLRIWDCLLDEVIASFGPPVQEDDIWPPYEEYIFQAPIPAGEPRGFRAIFSWNLLQHVEWI</sequence>
<gene>
    <name evidence="1" type="ORF">ACFQ07_29445</name>
</gene>